<proteinExistence type="predicted"/>
<sequence length="69" mass="8039">MSFFENDMSFVENDMQQIPQTTCRLLQKKKGFSDVRNDTSFARQWQNDMSFLPPLSPKNFSERSAGSQL</sequence>
<dbReference type="EnsemblPlants" id="novel_model_4683_5bd9a17a">
    <property type="protein sequence ID" value="cds.novel_model_4683_5bd9a17a"/>
    <property type="gene ID" value="novel_gene_2452_5bd9a17a"/>
</dbReference>
<name>A0A803R3K9_CANSA</name>
<organism evidence="1 2">
    <name type="scientific">Cannabis sativa</name>
    <name type="common">Hemp</name>
    <name type="synonym">Marijuana</name>
    <dbReference type="NCBI Taxonomy" id="3483"/>
    <lineage>
        <taxon>Eukaryota</taxon>
        <taxon>Viridiplantae</taxon>
        <taxon>Streptophyta</taxon>
        <taxon>Embryophyta</taxon>
        <taxon>Tracheophyta</taxon>
        <taxon>Spermatophyta</taxon>
        <taxon>Magnoliopsida</taxon>
        <taxon>eudicotyledons</taxon>
        <taxon>Gunneridae</taxon>
        <taxon>Pentapetalae</taxon>
        <taxon>rosids</taxon>
        <taxon>fabids</taxon>
        <taxon>Rosales</taxon>
        <taxon>Cannabaceae</taxon>
        <taxon>Cannabis</taxon>
    </lineage>
</organism>
<dbReference type="Gramene" id="novel_model_4683_5bd9a17a">
    <property type="protein sequence ID" value="cds.novel_model_4683_5bd9a17a"/>
    <property type="gene ID" value="novel_gene_2452_5bd9a17a"/>
</dbReference>
<evidence type="ECO:0000313" key="2">
    <source>
        <dbReference type="Proteomes" id="UP000596661"/>
    </source>
</evidence>
<dbReference type="Proteomes" id="UP000596661">
    <property type="component" value="Chromosome 6"/>
</dbReference>
<reference evidence="1" key="2">
    <citation type="submission" date="2021-03" db="UniProtKB">
        <authorList>
            <consortium name="EnsemblPlants"/>
        </authorList>
    </citation>
    <scope>IDENTIFICATION</scope>
</reference>
<evidence type="ECO:0000313" key="1">
    <source>
        <dbReference type="EnsemblPlants" id="cds.novel_model_4683_5bd9a17a"/>
    </source>
</evidence>
<keyword evidence="2" id="KW-1185">Reference proteome</keyword>
<dbReference type="AlphaFoldDB" id="A0A803R3K9"/>
<dbReference type="EMBL" id="UZAU01000557">
    <property type="status" value="NOT_ANNOTATED_CDS"/>
    <property type="molecule type" value="Genomic_DNA"/>
</dbReference>
<reference evidence="1" key="1">
    <citation type="submission" date="2018-11" db="EMBL/GenBank/DDBJ databases">
        <authorList>
            <person name="Grassa J C."/>
        </authorList>
    </citation>
    <scope>NUCLEOTIDE SEQUENCE [LARGE SCALE GENOMIC DNA]</scope>
</reference>
<protein>
    <submittedName>
        <fullName evidence="1">Uncharacterized protein</fullName>
    </submittedName>
</protein>
<accession>A0A803R3K9</accession>